<evidence type="ECO:0000313" key="2">
    <source>
        <dbReference type="Proteomes" id="UP001159363"/>
    </source>
</evidence>
<dbReference type="EMBL" id="JARBHB010000006">
    <property type="protein sequence ID" value="KAJ8881467.1"/>
    <property type="molecule type" value="Genomic_DNA"/>
</dbReference>
<organism evidence="1 2">
    <name type="scientific">Dryococelus australis</name>
    <dbReference type="NCBI Taxonomy" id="614101"/>
    <lineage>
        <taxon>Eukaryota</taxon>
        <taxon>Metazoa</taxon>
        <taxon>Ecdysozoa</taxon>
        <taxon>Arthropoda</taxon>
        <taxon>Hexapoda</taxon>
        <taxon>Insecta</taxon>
        <taxon>Pterygota</taxon>
        <taxon>Neoptera</taxon>
        <taxon>Polyneoptera</taxon>
        <taxon>Phasmatodea</taxon>
        <taxon>Verophasmatodea</taxon>
        <taxon>Anareolatae</taxon>
        <taxon>Phasmatidae</taxon>
        <taxon>Eurycanthinae</taxon>
        <taxon>Dryococelus</taxon>
    </lineage>
</organism>
<proteinExistence type="predicted"/>
<evidence type="ECO:0000313" key="1">
    <source>
        <dbReference type="EMBL" id="KAJ8881467.1"/>
    </source>
</evidence>
<sequence>MTGCDTMSALFCKRKMKAVQLFNKWPNLLVGESMMYAYCESFLLALHRAPSYEVHLGKYCFKFFTRFVGKQGVSNLVSLHPMKRHGAGCGCCSVGLQQCSMICGNWHGFSCLNFPPTKVSVNAVKENLVLYTEDHRYAENEDTIEWKICFQDHIQ</sequence>
<gene>
    <name evidence="1" type="ORF">PR048_017948</name>
</gene>
<name>A0ABQ9HB17_9NEOP</name>
<protein>
    <submittedName>
        <fullName evidence="1">Uncharacterized protein</fullName>
    </submittedName>
</protein>
<reference evidence="1 2" key="1">
    <citation type="submission" date="2023-02" db="EMBL/GenBank/DDBJ databases">
        <title>LHISI_Scaffold_Assembly.</title>
        <authorList>
            <person name="Stuart O.P."/>
            <person name="Cleave R."/>
            <person name="Magrath M.J.L."/>
            <person name="Mikheyev A.S."/>
        </authorList>
    </citation>
    <scope>NUCLEOTIDE SEQUENCE [LARGE SCALE GENOMIC DNA]</scope>
    <source>
        <strain evidence="1">Daus_M_001</strain>
        <tissue evidence="1">Leg muscle</tissue>
    </source>
</reference>
<keyword evidence="2" id="KW-1185">Reference proteome</keyword>
<accession>A0ABQ9HB17</accession>
<dbReference type="Proteomes" id="UP001159363">
    <property type="component" value="Chromosome 5"/>
</dbReference>
<comment type="caution">
    <text evidence="1">The sequence shown here is derived from an EMBL/GenBank/DDBJ whole genome shotgun (WGS) entry which is preliminary data.</text>
</comment>